<comment type="function">
    <text evidence="7 8">Key enzyme in folate metabolism. Catalyzes an essential reaction for de novo glycine and purine synthesis, and for DNA precursor synthesis.</text>
</comment>
<feature type="domain" description="DHFR" evidence="9">
    <location>
        <begin position="3"/>
        <end position="166"/>
    </location>
</feature>
<dbReference type="InterPro" id="IPR012259">
    <property type="entry name" value="DHFR"/>
</dbReference>
<reference evidence="10 11" key="1">
    <citation type="journal article" date="2008" name="Int. J. Syst. Evol. Microbiol.">
        <title>Description of Roseateles aquatilis sp. nov. and Roseateles terrae sp. nov., in the class Betaproteobacteria, and emended description of the genus Roseateles.</title>
        <authorList>
            <person name="Gomila M."/>
            <person name="Bowien B."/>
            <person name="Falsen E."/>
            <person name="Moore E.R."/>
            <person name="Lalucat J."/>
        </authorList>
    </citation>
    <scope>NUCLEOTIDE SEQUENCE [LARGE SCALE GENOMIC DNA]</scope>
    <source>
        <strain evidence="10 11">CCUG 48205</strain>
    </source>
</reference>
<comment type="similarity">
    <text evidence="2 8">Belongs to the dihydrofolate reductase family.</text>
</comment>
<comment type="caution">
    <text evidence="10">The sequence shown here is derived from an EMBL/GenBank/DDBJ whole genome shotgun (WGS) entry which is preliminary data.</text>
</comment>
<evidence type="ECO:0000313" key="11">
    <source>
        <dbReference type="Proteomes" id="UP000197468"/>
    </source>
</evidence>
<dbReference type="Proteomes" id="UP000197468">
    <property type="component" value="Unassembled WGS sequence"/>
</dbReference>
<proteinExistence type="inferred from homology"/>
<dbReference type="RefSeq" id="WP_088384042.1">
    <property type="nucleotide sequence ID" value="NZ_NIOF01000002.1"/>
</dbReference>
<dbReference type="CDD" id="cd00209">
    <property type="entry name" value="DHFR"/>
    <property type="match status" value="1"/>
</dbReference>
<keyword evidence="11" id="KW-1185">Reference proteome</keyword>
<evidence type="ECO:0000256" key="3">
    <source>
        <dbReference type="ARBA" id="ARBA00012856"/>
    </source>
</evidence>
<dbReference type="GO" id="GO:0046452">
    <property type="term" value="P:dihydrofolate metabolic process"/>
    <property type="evidence" value="ECO:0007669"/>
    <property type="project" value="TreeGrafter"/>
</dbReference>
<keyword evidence="6 8" id="KW-0560">Oxidoreductase</keyword>
<dbReference type="GO" id="GO:0004146">
    <property type="term" value="F:dihydrofolate reductase activity"/>
    <property type="evidence" value="ECO:0007669"/>
    <property type="project" value="UniProtKB-EC"/>
</dbReference>
<comment type="catalytic activity">
    <reaction evidence="8">
        <text>(6S)-5,6,7,8-tetrahydrofolate + NADP(+) = 7,8-dihydrofolate + NADPH + H(+)</text>
        <dbReference type="Rhea" id="RHEA:15009"/>
        <dbReference type="ChEBI" id="CHEBI:15378"/>
        <dbReference type="ChEBI" id="CHEBI:57451"/>
        <dbReference type="ChEBI" id="CHEBI:57453"/>
        <dbReference type="ChEBI" id="CHEBI:57783"/>
        <dbReference type="ChEBI" id="CHEBI:58349"/>
        <dbReference type="EC" id="1.5.1.3"/>
    </reaction>
</comment>
<dbReference type="UniPathway" id="UPA00077">
    <property type="reaction ID" value="UER00158"/>
</dbReference>
<dbReference type="SUPFAM" id="SSF53597">
    <property type="entry name" value="Dihydrofolate reductase-like"/>
    <property type="match status" value="1"/>
</dbReference>
<dbReference type="OrthoDB" id="9804315at2"/>
<dbReference type="EC" id="1.5.1.3" evidence="3 8"/>
<evidence type="ECO:0000313" key="10">
    <source>
        <dbReference type="EMBL" id="OWQ92122.1"/>
    </source>
</evidence>
<dbReference type="GO" id="GO:0046654">
    <property type="term" value="P:tetrahydrofolate biosynthetic process"/>
    <property type="evidence" value="ECO:0007669"/>
    <property type="project" value="UniProtKB-UniPathway"/>
</dbReference>
<comment type="pathway">
    <text evidence="1 8">Cofactor biosynthesis; tetrahydrofolate biosynthesis; 5,6,7,8-tetrahydrofolate from 7,8-dihydrofolate: step 1/1.</text>
</comment>
<dbReference type="PRINTS" id="PR00070">
    <property type="entry name" value="DHFR"/>
</dbReference>
<dbReference type="Gene3D" id="3.40.430.10">
    <property type="entry name" value="Dihydrofolate Reductase, subunit A"/>
    <property type="match status" value="1"/>
</dbReference>
<dbReference type="GO" id="GO:0005829">
    <property type="term" value="C:cytosol"/>
    <property type="evidence" value="ECO:0007669"/>
    <property type="project" value="TreeGrafter"/>
</dbReference>
<evidence type="ECO:0000256" key="2">
    <source>
        <dbReference type="ARBA" id="ARBA00009539"/>
    </source>
</evidence>
<dbReference type="PROSITE" id="PS51330">
    <property type="entry name" value="DHFR_2"/>
    <property type="match status" value="1"/>
</dbReference>
<dbReference type="GO" id="GO:0046655">
    <property type="term" value="P:folic acid metabolic process"/>
    <property type="evidence" value="ECO:0007669"/>
    <property type="project" value="TreeGrafter"/>
</dbReference>
<dbReference type="GO" id="GO:0070401">
    <property type="term" value="F:NADP+ binding"/>
    <property type="evidence" value="ECO:0007669"/>
    <property type="project" value="UniProtKB-ARBA"/>
</dbReference>
<accession>A0A246JHS7</accession>
<gene>
    <name evidence="10" type="ORF">CDN99_07150</name>
</gene>
<keyword evidence="4 8" id="KW-0554">One-carbon metabolism</keyword>
<dbReference type="PANTHER" id="PTHR48069:SF3">
    <property type="entry name" value="DIHYDROFOLATE REDUCTASE"/>
    <property type="match status" value="1"/>
</dbReference>
<dbReference type="InterPro" id="IPR024072">
    <property type="entry name" value="DHFR-like_dom_sf"/>
</dbReference>
<dbReference type="InterPro" id="IPR001796">
    <property type="entry name" value="DHFR_dom"/>
</dbReference>
<dbReference type="GO" id="GO:0006730">
    <property type="term" value="P:one-carbon metabolic process"/>
    <property type="evidence" value="ECO:0007669"/>
    <property type="project" value="UniProtKB-KW"/>
</dbReference>
<dbReference type="AlphaFoldDB" id="A0A246JHS7"/>
<evidence type="ECO:0000256" key="5">
    <source>
        <dbReference type="ARBA" id="ARBA00022857"/>
    </source>
</evidence>
<keyword evidence="5 8" id="KW-0521">NADP</keyword>
<evidence type="ECO:0000256" key="8">
    <source>
        <dbReference type="PIRNR" id="PIRNR000194"/>
    </source>
</evidence>
<organism evidence="10 11">
    <name type="scientific">Roseateles aquatilis</name>
    <dbReference type="NCBI Taxonomy" id="431061"/>
    <lineage>
        <taxon>Bacteria</taxon>
        <taxon>Pseudomonadati</taxon>
        <taxon>Pseudomonadota</taxon>
        <taxon>Betaproteobacteria</taxon>
        <taxon>Burkholderiales</taxon>
        <taxon>Sphaerotilaceae</taxon>
        <taxon>Roseateles</taxon>
    </lineage>
</organism>
<protein>
    <recommendedName>
        <fullName evidence="3 8">Dihydrofolate reductase</fullName>
        <ecNumber evidence="3 8">1.5.1.3</ecNumber>
    </recommendedName>
</protein>
<evidence type="ECO:0000256" key="7">
    <source>
        <dbReference type="ARBA" id="ARBA00025067"/>
    </source>
</evidence>
<dbReference type="FunFam" id="3.40.430.10:FF:000001">
    <property type="entry name" value="Dihydrofolate reductase"/>
    <property type="match status" value="1"/>
</dbReference>
<name>A0A246JHS7_9BURK</name>
<sequence>MPHLTLIAALDRARGIGRDNELLVRLPEDMARFKALTLGHTVVMGRKTWDSIPAKFRPLVQRRNLVLSRQPGLTLDGAEVFATLADALAACGVDERVFVMGGAQIYALTLPAADALELTEIDHAFDADAFFPTVDPHVFAEVARQAHHSPAERGHGWRYDFVRYERR</sequence>
<evidence type="ECO:0000259" key="9">
    <source>
        <dbReference type="PROSITE" id="PS51330"/>
    </source>
</evidence>
<dbReference type="PIRSF" id="PIRSF000194">
    <property type="entry name" value="DHFR"/>
    <property type="match status" value="1"/>
</dbReference>
<dbReference type="Pfam" id="PF00186">
    <property type="entry name" value="DHFR_1"/>
    <property type="match status" value="1"/>
</dbReference>
<evidence type="ECO:0000256" key="1">
    <source>
        <dbReference type="ARBA" id="ARBA00004903"/>
    </source>
</evidence>
<evidence type="ECO:0000256" key="4">
    <source>
        <dbReference type="ARBA" id="ARBA00022563"/>
    </source>
</evidence>
<evidence type="ECO:0000256" key="6">
    <source>
        <dbReference type="ARBA" id="ARBA00023002"/>
    </source>
</evidence>
<dbReference type="PANTHER" id="PTHR48069">
    <property type="entry name" value="DIHYDROFOLATE REDUCTASE"/>
    <property type="match status" value="1"/>
</dbReference>
<dbReference type="EMBL" id="NIOF01000002">
    <property type="protein sequence ID" value="OWQ92122.1"/>
    <property type="molecule type" value="Genomic_DNA"/>
</dbReference>